<dbReference type="GO" id="GO:0005344">
    <property type="term" value="F:oxygen carrier activity"/>
    <property type="evidence" value="ECO:0007669"/>
    <property type="project" value="UniProtKB-KW"/>
</dbReference>
<accession>A0A1M5K8Q5</accession>
<dbReference type="GO" id="GO:0020037">
    <property type="term" value="F:heme binding"/>
    <property type="evidence" value="ECO:0007669"/>
    <property type="project" value="InterPro"/>
</dbReference>
<dbReference type="PANTHER" id="PTHR43396:SF3">
    <property type="entry name" value="FLAVOHEMOPROTEIN"/>
    <property type="match status" value="1"/>
</dbReference>
<dbReference type="STRING" id="490188.SAMN04488068_0417"/>
<evidence type="ECO:0000313" key="8">
    <source>
        <dbReference type="Proteomes" id="UP000199758"/>
    </source>
</evidence>
<keyword evidence="4" id="KW-0408">Iron</keyword>
<organism evidence="7 8">
    <name type="scientific">Hydrocarboniphaga daqingensis</name>
    <dbReference type="NCBI Taxonomy" id="490188"/>
    <lineage>
        <taxon>Bacteria</taxon>
        <taxon>Pseudomonadati</taxon>
        <taxon>Pseudomonadota</taxon>
        <taxon>Gammaproteobacteria</taxon>
        <taxon>Nevskiales</taxon>
        <taxon>Nevskiaceae</taxon>
        <taxon>Hydrocarboniphaga</taxon>
    </lineage>
</organism>
<dbReference type="Gene3D" id="1.10.490.10">
    <property type="entry name" value="Globins"/>
    <property type="match status" value="1"/>
</dbReference>
<dbReference type="Proteomes" id="UP000199758">
    <property type="component" value="Unassembled WGS sequence"/>
</dbReference>
<dbReference type="AlphaFoldDB" id="A0A1M5K8Q5"/>
<keyword evidence="8" id="KW-1185">Reference proteome</keyword>
<keyword evidence="1 5" id="KW-0349">Heme</keyword>
<dbReference type="GO" id="GO:0071949">
    <property type="term" value="F:FAD binding"/>
    <property type="evidence" value="ECO:0007669"/>
    <property type="project" value="TreeGrafter"/>
</dbReference>
<dbReference type="PROSITE" id="PS01033">
    <property type="entry name" value="GLOBIN"/>
    <property type="match status" value="1"/>
</dbReference>
<dbReference type="InterPro" id="IPR009050">
    <property type="entry name" value="Globin-like_sf"/>
</dbReference>
<evidence type="ECO:0000256" key="2">
    <source>
        <dbReference type="ARBA" id="ARBA00022621"/>
    </source>
</evidence>
<evidence type="ECO:0000256" key="1">
    <source>
        <dbReference type="ARBA" id="ARBA00022617"/>
    </source>
</evidence>
<protein>
    <submittedName>
        <fullName evidence="7">Hemoglobin-like flavoprotein</fullName>
    </submittedName>
</protein>
<dbReference type="GO" id="GO:0071500">
    <property type="term" value="P:cellular response to nitrosative stress"/>
    <property type="evidence" value="ECO:0007669"/>
    <property type="project" value="TreeGrafter"/>
</dbReference>
<dbReference type="CDD" id="cd12131">
    <property type="entry name" value="HGbI-like"/>
    <property type="match status" value="1"/>
</dbReference>
<proteinExistence type="inferred from homology"/>
<dbReference type="GO" id="GO:0046210">
    <property type="term" value="P:nitric oxide catabolic process"/>
    <property type="evidence" value="ECO:0007669"/>
    <property type="project" value="TreeGrafter"/>
</dbReference>
<dbReference type="GO" id="GO:0008941">
    <property type="term" value="F:nitric oxide dioxygenase NAD(P)H activity"/>
    <property type="evidence" value="ECO:0007669"/>
    <property type="project" value="TreeGrafter"/>
</dbReference>
<evidence type="ECO:0000256" key="3">
    <source>
        <dbReference type="ARBA" id="ARBA00022723"/>
    </source>
</evidence>
<dbReference type="InterPro" id="IPR000971">
    <property type="entry name" value="Globin"/>
</dbReference>
<comment type="similarity">
    <text evidence="5">Belongs to the globin family.</text>
</comment>
<evidence type="ECO:0000259" key="6">
    <source>
        <dbReference type="PROSITE" id="PS01033"/>
    </source>
</evidence>
<evidence type="ECO:0000256" key="5">
    <source>
        <dbReference type="RuleBase" id="RU000356"/>
    </source>
</evidence>
<sequence length="138" mass="14694">MNEQLIQDVQGSWVAVEGIAPQAAALFYRNLFEADPALQALFKGDMVAQGARLMQMIGVAVSKLRDIDALVPVLQALGRRHVTYGVQDAHYAVVGAALLKTLGQGLGPAFTPQVQASWTAVYGAISDVMIEAAHKPAH</sequence>
<keyword evidence="5" id="KW-0813">Transport</keyword>
<reference evidence="7 8" key="1">
    <citation type="submission" date="2016-11" db="EMBL/GenBank/DDBJ databases">
        <authorList>
            <person name="Jaros S."/>
            <person name="Januszkiewicz K."/>
            <person name="Wedrychowicz H."/>
        </authorList>
    </citation>
    <scope>NUCLEOTIDE SEQUENCE [LARGE SCALE GENOMIC DNA]</scope>
    <source>
        <strain evidence="7 8">CGMCC 1.7049</strain>
    </source>
</reference>
<feature type="domain" description="Globin" evidence="6">
    <location>
        <begin position="1"/>
        <end position="134"/>
    </location>
</feature>
<dbReference type="GO" id="GO:0046872">
    <property type="term" value="F:metal ion binding"/>
    <property type="evidence" value="ECO:0007669"/>
    <property type="project" value="UniProtKB-KW"/>
</dbReference>
<dbReference type="PANTHER" id="PTHR43396">
    <property type="entry name" value="FLAVOHEMOPROTEIN"/>
    <property type="match status" value="1"/>
</dbReference>
<evidence type="ECO:0000256" key="4">
    <source>
        <dbReference type="ARBA" id="ARBA00023004"/>
    </source>
</evidence>
<dbReference type="PRINTS" id="PR01907">
    <property type="entry name" value="WORMGLOBIN"/>
</dbReference>
<dbReference type="Pfam" id="PF00042">
    <property type="entry name" value="Globin"/>
    <property type="match status" value="1"/>
</dbReference>
<keyword evidence="3" id="KW-0479">Metal-binding</keyword>
<dbReference type="GO" id="GO:0019825">
    <property type="term" value="F:oxygen binding"/>
    <property type="evidence" value="ECO:0007669"/>
    <property type="project" value="InterPro"/>
</dbReference>
<name>A0A1M5K8Q5_9GAMM</name>
<dbReference type="EMBL" id="FQWZ01000001">
    <property type="protein sequence ID" value="SHG49101.1"/>
    <property type="molecule type" value="Genomic_DNA"/>
</dbReference>
<dbReference type="SUPFAM" id="SSF46458">
    <property type="entry name" value="Globin-like"/>
    <property type="match status" value="1"/>
</dbReference>
<gene>
    <name evidence="7" type="ORF">SAMN04488068_0417</name>
</gene>
<evidence type="ECO:0000313" key="7">
    <source>
        <dbReference type="EMBL" id="SHG49101.1"/>
    </source>
</evidence>
<dbReference type="InterPro" id="IPR012292">
    <property type="entry name" value="Globin/Proto"/>
</dbReference>
<keyword evidence="2 5" id="KW-0561">Oxygen transport</keyword>
<dbReference type="RefSeq" id="WP_245793055.1">
    <property type="nucleotide sequence ID" value="NZ_FQWZ01000001.1"/>
</dbReference>